<keyword evidence="6" id="KW-1185">Reference proteome</keyword>
<feature type="compositionally biased region" description="Acidic residues" evidence="4">
    <location>
        <begin position="22"/>
        <end position="41"/>
    </location>
</feature>
<sequence length="740" mass="82597">MRTRKANKTKRFSYADTYGIGSDEDADAPLEVPDADEDVDFDANQAEGQNGSGDDEEEEEGLNDEGGEDGELSANEKPEDAVYDDEEVIAVESEDDDAADTSSKAKKVPRGRGGWKKKLLKRATVHGVPPYPTNLQQTRVYDGPLKRWIRTTQLLNILYGPEPAHIKVIRGMARKWFDSQVLPSRSYTGEGGVMESPWLAEDYEVEQKQWSKIWFERYRAAAKGGLQQSRKIRSEHVDMFKPPQDDMICSLGPFNNQRQVRTRYGFGQPVLETGEPSEAVDPDIQKATPPRGWLLDTGGLPLGIGWAPVSGYKEQFLAVCTVPYSDQESNYAEDAPDEDPEGIKRGSIQIWSIPCHKDDSTHARLVHHIWFDWGRPKRLQWCPVPSPDESKIGMLAVLCADGQVRVFEVPKPVYSQVNYEWMTSPIATLGFTDEYMVLATSLTWVSTNRLCLGHTDGSISLWSIYPRKMLLRKSIHISYILDVASGFPSHPYHIASTPVGGCPTLTDLNLPSAETTYTPIVGAVNFQNNLVDWNDHLQGFFGMHPSHTPQSTLIGWAHVRFFVQSRTLMTTPSPPMCLASGKTHPFVLVGCADGSLWAMNPLRVLLRDKSDPIYKLKIMQHEFRPTAKLNIPLQSGETLRGAARILQGFLPEMNSNPRADRPEVDEEDDDNDDGLSKGEGKALAKELDRTRSIVHEARTRVVVTAWNPNVEYGWWAAAAMGSGLVKIMDLGVEELSTEQA</sequence>
<dbReference type="AlphaFoldDB" id="A0A194VCM1"/>
<keyword evidence="2" id="KW-0804">Transcription</keyword>
<gene>
    <name evidence="5" type="ORF">VP1G_08812</name>
</gene>
<dbReference type="STRING" id="694573.A0A194VCM1"/>
<feature type="compositionally biased region" description="Acidic residues" evidence="4">
    <location>
        <begin position="53"/>
        <end position="71"/>
    </location>
</feature>
<evidence type="ECO:0000313" key="6">
    <source>
        <dbReference type="Proteomes" id="UP000078576"/>
    </source>
</evidence>
<dbReference type="GO" id="GO:0006383">
    <property type="term" value="P:transcription by RNA polymerase III"/>
    <property type="evidence" value="ECO:0007669"/>
    <property type="project" value="TreeGrafter"/>
</dbReference>
<dbReference type="SUPFAM" id="SSF50978">
    <property type="entry name" value="WD40 repeat-like"/>
    <property type="match status" value="1"/>
</dbReference>
<evidence type="ECO:0000256" key="4">
    <source>
        <dbReference type="SAM" id="MobiDB-lite"/>
    </source>
</evidence>
<proteinExistence type="predicted"/>
<dbReference type="InterPro" id="IPR036322">
    <property type="entry name" value="WD40_repeat_dom_sf"/>
</dbReference>
<accession>A0A194VCM1</accession>
<dbReference type="OrthoDB" id="4703at2759"/>
<dbReference type="PANTHER" id="PTHR15052">
    <property type="entry name" value="RNA POLYMERASE III TRANSCRIPTION INITIATION FACTOR COMPLEX SUBUNIT"/>
    <property type="match status" value="1"/>
</dbReference>
<feature type="compositionally biased region" description="Basic residues" evidence="4">
    <location>
        <begin position="1"/>
        <end position="11"/>
    </location>
</feature>
<feature type="region of interest" description="Disordered" evidence="4">
    <location>
        <begin position="1"/>
        <end position="81"/>
    </location>
</feature>
<feature type="compositionally biased region" description="Basic and acidic residues" evidence="4">
    <location>
        <begin position="674"/>
        <end position="683"/>
    </location>
</feature>
<dbReference type="GO" id="GO:0005634">
    <property type="term" value="C:nucleus"/>
    <property type="evidence" value="ECO:0007669"/>
    <property type="project" value="UniProtKB-SubCell"/>
</dbReference>
<organism evidence="5 6">
    <name type="scientific">Cytospora mali</name>
    <name type="common">Apple Valsa canker fungus</name>
    <name type="synonym">Valsa mali</name>
    <dbReference type="NCBI Taxonomy" id="578113"/>
    <lineage>
        <taxon>Eukaryota</taxon>
        <taxon>Fungi</taxon>
        <taxon>Dikarya</taxon>
        <taxon>Ascomycota</taxon>
        <taxon>Pezizomycotina</taxon>
        <taxon>Sordariomycetes</taxon>
        <taxon>Sordariomycetidae</taxon>
        <taxon>Diaporthales</taxon>
        <taxon>Cytosporaceae</taxon>
        <taxon>Cytospora</taxon>
    </lineage>
</organism>
<dbReference type="EMBL" id="KN714783">
    <property type="protein sequence ID" value="KUI61639.1"/>
    <property type="molecule type" value="Genomic_DNA"/>
</dbReference>
<feature type="compositionally biased region" description="Acidic residues" evidence="4">
    <location>
        <begin position="663"/>
        <end position="673"/>
    </location>
</feature>
<comment type="subcellular location">
    <subcellularLocation>
        <location evidence="1">Nucleus</location>
    </subcellularLocation>
</comment>
<dbReference type="Proteomes" id="UP000078576">
    <property type="component" value="Unassembled WGS sequence"/>
</dbReference>
<evidence type="ECO:0000313" key="5">
    <source>
        <dbReference type="EMBL" id="KUI61639.1"/>
    </source>
</evidence>
<feature type="region of interest" description="Disordered" evidence="4">
    <location>
        <begin position="651"/>
        <end position="683"/>
    </location>
</feature>
<dbReference type="GO" id="GO:0000127">
    <property type="term" value="C:transcription factor TFIIIC complex"/>
    <property type="evidence" value="ECO:0007669"/>
    <property type="project" value="TreeGrafter"/>
</dbReference>
<keyword evidence="3" id="KW-0539">Nucleus</keyword>
<dbReference type="PANTHER" id="PTHR15052:SF2">
    <property type="entry name" value="GENERAL TRANSCRIPTION FACTOR 3C POLYPEPTIDE 2"/>
    <property type="match status" value="1"/>
</dbReference>
<evidence type="ECO:0000256" key="3">
    <source>
        <dbReference type="ARBA" id="ARBA00023242"/>
    </source>
</evidence>
<evidence type="ECO:0000256" key="2">
    <source>
        <dbReference type="ARBA" id="ARBA00023163"/>
    </source>
</evidence>
<dbReference type="Gene3D" id="2.130.10.10">
    <property type="entry name" value="YVTN repeat-like/Quinoprotein amine dehydrogenase"/>
    <property type="match status" value="1"/>
</dbReference>
<reference evidence="6" key="1">
    <citation type="submission" date="2014-12" db="EMBL/GenBank/DDBJ databases">
        <title>Genome Sequence of Valsa Canker Pathogens Uncovers a Specific Adaption of Colonization on Woody Bark.</title>
        <authorList>
            <person name="Yin Z."/>
            <person name="Liu H."/>
            <person name="Gao X."/>
            <person name="Li Z."/>
            <person name="Song N."/>
            <person name="Ke X."/>
            <person name="Dai Q."/>
            <person name="Wu Y."/>
            <person name="Sun Y."/>
            <person name="Xu J.-R."/>
            <person name="Kang Z.K."/>
            <person name="Wang L."/>
            <person name="Huang L."/>
        </authorList>
    </citation>
    <scope>NUCLEOTIDE SEQUENCE [LARGE SCALE GENOMIC DNA]</scope>
    <source>
        <strain evidence="6">SXYL134</strain>
    </source>
</reference>
<evidence type="ECO:0000256" key="1">
    <source>
        <dbReference type="ARBA" id="ARBA00004123"/>
    </source>
</evidence>
<protein>
    <submittedName>
        <fullName evidence="5">Transcription factor tau subunit sfc6</fullName>
    </submittedName>
</protein>
<name>A0A194VCM1_CYTMA</name>
<dbReference type="InterPro" id="IPR015943">
    <property type="entry name" value="WD40/YVTN_repeat-like_dom_sf"/>
</dbReference>
<dbReference type="InterPro" id="IPR052416">
    <property type="entry name" value="GTF3C_component"/>
</dbReference>